<comment type="caution">
    <text evidence="5">Lacks conserved residue(s) required for the propagation of feature annotation.</text>
</comment>
<comment type="similarity">
    <text evidence="5 6">Belongs to the adenylate kinase family.</text>
</comment>
<comment type="pathway">
    <text evidence="5">Purine metabolism; AMP biosynthesis via salvage pathway; AMP from ADP: step 1/1.</text>
</comment>
<accession>A0A1F5XIB4</accession>
<dbReference type="GO" id="GO:0004017">
    <property type="term" value="F:AMP kinase activity"/>
    <property type="evidence" value="ECO:0007669"/>
    <property type="project" value="UniProtKB-UniRule"/>
</dbReference>
<feature type="binding site" evidence="5">
    <location>
        <begin position="161"/>
        <end position="162"/>
    </location>
    <ligand>
        <name>ATP</name>
        <dbReference type="ChEBI" id="CHEBI:30616"/>
    </ligand>
</feature>
<dbReference type="HAMAP" id="MF_00235">
    <property type="entry name" value="Adenylate_kinase_Adk"/>
    <property type="match status" value="1"/>
</dbReference>
<feature type="binding site" evidence="5">
    <location>
        <position position="39"/>
    </location>
    <ligand>
        <name>AMP</name>
        <dbReference type="ChEBI" id="CHEBI:456215"/>
    </ligand>
</feature>
<dbReference type="PANTHER" id="PTHR23359">
    <property type="entry name" value="NUCLEOTIDE KINASE"/>
    <property type="match status" value="1"/>
</dbReference>
<dbReference type="GO" id="GO:0008270">
    <property type="term" value="F:zinc ion binding"/>
    <property type="evidence" value="ECO:0007669"/>
    <property type="project" value="UniProtKB-UniRule"/>
</dbReference>
<feature type="binding site" evidence="5">
    <location>
        <position position="173"/>
    </location>
    <ligand>
        <name>Zn(2+)</name>
        <dbReference type="ChEBI" id="CHEBI:29105"/>
        <note>structural</note>
    </ligand>
</feature>
<dbReference type="PRINTS" id="PR00094">
    <property type="entry name" value="ADENYLTKNASE"/>
</dbReference>
<comment type="subunit">
    <text evidence="5 7">Monomer.</text>
</comment>
<organism evidence="8 9">
    <name type="scientific">Candidatus Giovannonibacteria bacterium RIFCSPLOWO2_01_FULL_46_32</name>
    <dbReference type="NCBI Taxonomy" id="1798353"/>
    <lineage>
        <taxon>Bacteria</taxon>
        <taxon>Candidatus Giovannoniibacteriota</taxon>
    </lineage>
</organism>
<dbReference type="EMBL" id="MFIF01000002">
    <property type="protein sequence ID" value="OGF87685.1"/>
    <property type="molecule type" value="Genomic_DNA"/>
</dbReference>
<feature type="binding site" evidence="5">
    <location>
        <position position="176"/>
    </location>
    <ligand>
        <name>Zn(2+)</name>
        <dbReference type="ChEBI" id="CHEBI:29105"/>
        <note>structural</note>
    </ligand>
</feature>
<evidence type="ECO:0000313" key="8">
    <source>
        <dbReference type="EMBL" id="OGF87685.1"/>
    </source>
</evidence>
<evidence type="ECO:0000256" key="3">
    <source>
        <dbReference type="ARBA" id="ARBA00022741"/>
    </source>
</evidence>
<reference evidence="8 9" key="1">
    <citation type="journal article" date="2016" name="Nat. Commun.">
        <title>Thousands of microbial genomes shed light on interconnected biogeochemical processes in an aquifer system.</title>
        <authorList>
            <person name="Anantharaman K."/>
            <person name="Brown C.T."/>
            <person name="Hug L.A."/>
            <person name="Sharon I."/>
            <person name="Castelle C.J."/>
            <person name="Probst A.J."/>
            <person name="Thomas B.C."/>
            <person name="Singh A."/>
            <person name="Wilkins M.J."/>
            <person name="Karaoz U."/>
            <person name="Brodie E.L."/>
            <person name="Williams K.H."/>
            <person name="Hubbard S.S."/>
            <person name="Banfield J.F."/>
        </authorList>
    </citation>
    <scope>NUCLEOTIDE SEQUENCE [LARGE SCALE GENOMIC DNA]</scope>
</reference>
<comment type="caution">
    <text evidence="8">The sequence shown here is derived from an EMBL/GenBank/DDBJ whole genome shotgun (WGS) entry which is preliminary data.</text>
</comment>
<gene>
    <name evidence="5" type="primary">adk</name>
    <name evidence="8" type="ORF">A3B19_01720</name>
</gene>
<dbReference type="GO" id="GO:0005737">
    <property type="term" value="C:cytoplasm"/>
    <property type="evidence" value="ECO:0007669"/>
    <property type="project" value="UniProtKB-SubCell"/>
</dbReference>
<evidence type="ECO:0000256" key="7">
    <source>
        <dbReference type="RuleBase" id="RU003331"/>
    </source>
</evidence>
<keyword evidence="5 7" id="KW-0067">ATP-binding</keyword>
<evidence type="ECO:0000256" key="5">
    <source>
        <dbReference type="HAMAP-Rule" id="MF_00235"/>
    </source>
</evidence>
<evidence type="ECO:0000256" key="2">
    <source>
        <dbReference type="ARBA" id="ARBA00022727"/>
    </source>
</evidence>
<evidence type="ECO:0000256" key="4">
    <source>
        <dbReference type="ARBA" id="ARBA00022777"/>
    </source>
</evidence>
<comment type="catalytic activity">
    <reaction evidence="5 7">
        <text>AMP + ATP = 2 ADP</text>
        <dbReference type="Rhea" id="RHEA:12973"/>
        <dbReference type="ChEBI" id="CHEBI:30616"/>
        <dbReference type="ChEBI" id="CHEBI:456215"/>
        <dbReference type="ChEBI" id="CHEBI:456216"/>
        <dbReference type="EC" id="2.7.4.3"/>
    </reaction>
</comment>
<keyword evidence="5" id="KW-0862">Zinc</keyword>
<dbReference type="Pfam" id="PF00406">
    <property type="entry name" value="ADK"/>
    <property type="match status" value="1"/>
</dbReference>
<feature type="binding site" evidence="5">
    <location>
        <position position="44"/>
    </location>
    <ligand>
        <name>AMP</name>
        <dbReference type="ChEBI" id="CHEBI:456215"/>
    </ligand>
</feature>
<dbReference type="AlphaFoldDB" id="A0A1F5XIB4"/>
<keyword evidence="5" id="KW-0479">Metal-binding</keyword>
<dbReference type="Proteomes" id="UP000177346">
    <property type="component" value="Unassembled WGS sequence"/>
</dbReference>
<feature type="binding site" evidence="5">
    <location>
        <begin position="74"/>
        <end position="76"/>
    </location>
    <ligand>
        <name>AMP</name>
        <dbReference type="ChEBI" id="CHEBI:456215"/>
    </ligand>
</feature>
<dbReference type="GO" id="GO:0005524">
    <property type="term" value="F:ATP binding"/>
    <property type="evidence" value="ECO:0007669"/>
    <property type="project" value="UniProtKB-UniRule"/>
</dbReference>
<sequence length="237" mass="27270">MNDGRKKKPVIFFLGLAGSGKDTQAEILVRKYKFDVINSGAILRSITGSITKLKNGSREEYEVKEIKKIMNKGGLVPTLTIVSRWLGPLLEIIRNQKRHKGIMFTGSPRKIAEAWLLHEFFLNWPDAKKNFEVAPVEVKISEREVFRRILARKQCEKCKKIFLAEDSKFLKNCNVCGGRLIRRKDDTHSSVLARIREYKKYTAPVIRYFKGLKKLRIVNGEQTVEKVHKDVVKTLGL</sequence>
<dbReference type="InterPro" id="IPR027417">
    <property type="entry name" value="P-loop_NTPase"/>
</dbReference>
<dbReference type="GO" id="GO:0044209">
    <property type="term" value="P:AMP salvage"/>
    <property type="evidence" value="ECO:0007669"/>
    <property type="project" value="UniProtKB-UniRule"/>
</dbReference>
<dbReference type="SUPFAM" id="SSF52540">
    <property type="entry name" value="P-loop containing nucleoside triphosphate hydrolases"/>
    <property type="match status" value="1"/>
</dbReference>
<name>A0A1F5XIB4_9BACT</name>
<keyword evidence="1 5" id="KW-0808">Transferase</keyword>
<dbReference type="UniPathway" id="UPA00588">
    <property type="reaction ID" value="UER00649"/>
</dbReference>
<evidence type="ECO:0000313" key="9">
    <source>
        <dbReference type="Proteomes" id="UP000177346"/>
    </source>
</evidence>
<evidence type="ECO:0000256" key="6">
    <source>
        <dbReference type="RuleBase" id="RU003330"/>
    </source>
</evidence>
<feature type="binding site" evidence="5">
    <location>
        <position position="194"/>
    </location>
    <ligand>
        <name>AMP</name>
        <dbReference type="ChEBI" id="CHEBI:456215"/>
    </ligand>
</feature>
<keyword evidence="3 5" id="KW-0547">Nucleotide-binding</keyword>
<dbReference type="CDD" id="cd01428">
    <property type="entry name" value="ADK"/>
    <property type="match status" value="1"/>
</dbReference>
<dbReference type="EC" id="2.7.4.3" evidence="5 7"/>
<keyword evidence="4 5" id="KW-0418">Kinase</keyword>
<comment type="function">
    <text evidence="5">Catalyzes the reversible transfer of the terminal phosphate group between ATP and AMP. Plays an important role in cellular energy homeostasis and in adenine nucleotide metabolism.</text>
</comment>
<comment type="subcellular location">
    <subcellularLocation>
        <location evidence="5 7">Cytoplasm</location>
    </subcellularLocation>
</comment>
<feature type="binding site" evidence="5">
    <location>
        <position position="222"/>
    </location>
    <ligand>
        <name>ATP</name>
        <dbReference type="ChEBI" id="CHEBI:30616"/>
    </ligand>
</feature>
<protein>
    <recommendedName>
        <fullName evidence="5 7">Adenylate kinase</fullName>
        <shortName evidence="5">AK</shortName>
        <ecNumber evidence="5 7">2.7.4.3</ecNumber>
    </recommendedName>
    <alternativeName>
        <fullName evidence="5">ATP-AMP transphosphorylase</fullName>
    </alternativeName>
    <alternativeName>
        <fullName evidence="5">ATP:AMP phosphotransferase</fullName>
    </alternativeName>
    <alternativeName>
        <fullName evidence="5">Adenylate monophosphate kinase</fullName>
    </alternativeName>
</protein>
<proteinExistence type="inferred from homology"/>
<feature type="binding site" evidence="5">
    <location>
        <position position="152"/>
    </location>
    <ligand>
        <name>ATP</name>
        <dbReference type="ChEBI" id="CHEBI:30616"/>
    </ligand>
</feature>
<keyword evidence="5" id="KW-0963">Cytoplasm</keyword>
<feature type="binding site" evidence="5">
    <location>
        <position position="158"/>
    </location>
    <ligand>
        <name>Zn(2+)</name>
        <dbReference type="ChEBI" id="CHEBI:29105"/>
        <note>structural</note>
    </ligand>
</feature>
<feature type="binding site" evidence="5">
    <location>
        <position position="183"/>
    </location>
    <ligand>
        <name>AMP</name>
        <dbReference type="ChEBI" id="CHEBI:456215"/>
    </ligand>
</feature>
<comment type="domain">
    <text evidence="5">Consists of three domains, a large central CORE domain and two small peripheral domains, NMPbind and LID, which undergo movements during catalysis. The LID domain closes over the site of phosphoryl transfer upon ATP binding. Assembling and dissambling the active center during each catalytic cycle provides an effective means to prevent ATP hydrolysis. Some bacteria have evolved a zinc-coordinating structure that stabilizes the LID domain.</text>
</comment>
<dbReference type="InterPro" id="IPR000850">
    <property type="entry name" value="Adenylat/UMP-CMP_kin"/>
</dbReference>
<evidence type="ECO:0000256" key="1">
    <source>
        <dbReference type="ARBA" id="ARBA00022679"/>
    </source>
</evidence>
<feature type="binding site" evidence="5">
    <location>
        <position position="155"/>
    </location>
    <ligand>
        <name>Zn(2+)</name>
        <dbReference type="ChEBI" id="CHEBI:29105"/>
        <note>structural</note>
    </ligand>
</feature>
<keyword evidence="2 5" id="KW-0545">Nucleotide biosynthesis</keyword>
<dbReference type="Gene3D" id="3.40.50.300">
    <property type="entry name" value="P-loop containing nucleotide triphosphate hydrolases"/>
    <property type="match status" value="1"/>
</dbReference>